<dbReference type="EMBL" id="CP127225">
    <property type="protein sequence ID" value="WIX05877.1"/>
    <property type="molecule type" value="Genomic_DNA"/>
</dbReference>
<evidence type="ECO:0000313" key="2">
    <source>
        <dbReference type="EMBL" id="WIX05877.1"/>
    </source>
</evidence>
<evidence type="ECO:0000256" key="1">
    <source>
        <dbReference type="SAM" id="MobiDB-lite"/>
    </source>
</evidence>
<reference evidence="2 3" key="1">
    <citation type="submission" date="2023-05" db="EMBL/GenBank/DDBJ databases">
        <title>Complete Genome Resource of Xanthomonas oryzae pv. leersiae Strain YNJC Isolated From Plateau Japonica Rice in Southwest China.</title>
        <authorList>
            <person name="Aa X."/>
            <person name="Mei L."/>
            <person name="Liu P."/>
            <person name="Yang Y."/>
            <person name="Tang C."/>
            <person name="Zhang F."/>
            <person name="Dong C."/>
            <person name="Wang B."/>
            <person name="Chen X."/>
            <person name="Dai L."/>
        </authorList>
    </citation>
    <scope>NUCLEOTIDE SEQUENCE [LARGE SCALE GENOMIC DNA]</scope>
    <source>
        <strain evidence="2 3">YNJC</strain>
    </source>
</reference>
<protein>
    <submittedName>
        <fullName evidence="2">Uncharacterized protein</fullName>
    </submittedName>
</protein>
<name>A0AAJ6GWE7_9XANT</name>
<sequence length="68" mass="7263">MGDLRLGRGKVEWCKGKTKSGNGIQVNWTELLAFFDEVAAKKVAKKAAKKGTKKVDKGAASKAKTEGP</sequence>
<dbReference type="RefSeq" id="WP_131085157.1">
    <property type="nucleotide sequence ID" value="NZ_CP127225.1"/>
</dbReference>
<gene>
    <name evidence="2" type="ORF">QN060_17190</name>
</gene>
<dbReference type="AlphaFoldDB" id="A0AAJ6GWE7"/>
<proteinExistence type="predicted"/>
<organism evidence="2 3">
    <name type="scientific">Xanthomonas oryzae pv. leersiae</name>
    <dbReference type="NCBI Taxonomy" id="3112258"/>
    <lineage>
        <taxon>Bacteria</taxon>
        <taxon>Pseudomonadati</taxon>
        <taxon>Pseudomonadota</taxon>
        <taxon>Gammaproteobacteria</taxon>
        <taxon>Lysobacterales</taxon>
        <taxon>Lysobacteraceae</taxon>
        <taxon>Xanthomonas</taxon>
    </lineage>
</organism>
<feature type="region of interest" description="Disordered" evidence="1">
    <location>
        <begin position="46"/>
        <end position="68"/>
    </location>
</feature>
<evidence type="ECO:0000313" key="3">
    <source>
        <dbReference type="Proteomes" id="UP001228059"/>
    </source>
</evidence>
<dbReference type="Proteomes" id="UP001228059">
    <property type="component" value="Chromosome"/>
</dbReference>
<accession>A0AAJ6GWE7</accession>
<feature type="compositionally biased region" description="Basic and acidic residues" evidence="1">
    <location>
        <begin position="53"/>
        <end position="68"/>
    </location>
</feature>